<feature type="domain" description="Nitrogenase/oxidoreductase component 1" evidence="1">
    <location>
        <begin position="14"/>
        <end position="291"/>
    </location>
</feature>
<comment type="caution">
    <text evidence="2">The sequence shown here is derived from an EMBL/GenBank/DDBJ whole genome shotgun (WGS) entry which is preliminary data.</text>
</comment>
<dbReference type="AlphaFoldDB" id="R6XUQ4"/>
<dbReference type="PANTHER" id="PTHR42956:SF1">
    <property type="entry name" value="NITROGENASE IRON-MOLYBDENUM COFACTOR BIOSYNTHESIS PROTEIN NIFE"/>
    <property type="match status" value="1"/>
</dbReference>
<accession>R6XUQ4</accession>
<dbReference type="EMBL" id="CBGL010000019">
    <property type="protein sequence ID" value="CDD09992.1"/>
    <property type="molecule type" value="Genomic_DNA"/>
</dbReference>
<protein>
    <submittedName>
        <fullName evidence="2">Oxidoreductase nitrogenase component 1</fullName>
    </submittedName>
</protein>
<dbReference type="HOGENOM" id="CLU_631483_0_0_9"/>
<dbReference type="RefSeq" id="WP_021720784.1">
    <property type="nucleotide sequence ID" value="NZ_FR892813.1"/>
</dbReference>
<dbReference type="GO" id="GO:0016491">
    <property type="term" value="F:oxidoreductase activity"/>
    <property type="evidence" value="ECO:0007669"/>
    <property type="project" value="InterPro"/>
</dbReference>
<dbReference type="Pfam" id="PF00148">
    <property type="entry name" value="Oxidored_nitro"/>
    <property type="match status" value="1"/>
</dbReference>
<organism evidence="2">
    <name type="scientific">Phascolarctobacterium succinatutens CAG:287</name>
    <dbReference type="NCBI Taxonomy" id="1263101"/>
    <lineage>
        <taxon>Bacteria</taxon>
        <taxon>Bacillati</taxon>
        <taxon>Bacillota</taxon>
        <taxon>Negativicutes</taxon>
        <taxon>Acidaminococcales</taxon>
        <taxon>Acidaminococcaceae</taxon>
        <taxon>Phascolarctobacterium</taxon>
    </lineage>
</organism>
<gene>
    <name evidence="2" type="ORF">BN587_01748</name>
</gene>
<sequence length="433" mass="48770">MGQQLLRRFKGYGCSMIGACRVVAYAEDVVVILNSPLGCAHILRDRELERNYQATNAMRGMFNSIGRRIVYTNLTNDDCIYGSGKKLAATIGMVAELYNPAYILVVNSCMVGIIGDDIEAVAAEAEGTYKVPVISINSFGFMNGAYSNGFKLAVSIMLNRFCTLQEKRDDTIVIIAPFEGKHSAAFRTIEQYLYFLGLKKVILFPGAASLEEIKLLCTCRYGVIIDHNNMLVADYESAANLLNEKLGIQILDYADPAGFKETLTWLERIHIALQSPEYSYKMLCEQLKQQYSQFINDFLAIAGKGNKVSIVIRDAKVILNFTWLNELLDDLQLEVEGIYMDQDNSMANGNVLDTLLHDVPRLSKIDRFYLTIEEISLRLDGKNVLSVRVPRDLLPFAVSLPYMNMGFGLEGLQMVIEDIKRMIVQKKHRGYYE</sequence>
<dbReference type="Gene3D" id="3.40.50.1980">
    <property type="entry name" value="Nitrogenase molybdenum iron protein domain"/>
    <property type="match status" value="2"/>
</dbReference>
<evidence type="ECO:0000313" key="2">
    <source>
        <dbReference type="EMBL" id="CDD09992.1"/>
    </source>
</evidence>
<dbReference type="SUPFAM" id="SSF53807">
    <property type="entry name" value="Helical backbone' metal receptor"/>
    <property type="match status" value="1"/>
</dbReference>
<reference evidence="2" key="1">
    <citation type="submission" date="2012-11" db="EMBL/GenBank/DDBJ databases">
        <title>Dependencies among metagenomic species, viruses, plasmids and units of genetic variation.</title>
        <authorList>
            <person name="Nielsen H.B."/>
            <person name="Almeida M."/>
            <person name="Juncker A.S."/>
            <person name="Rasmussen S."/>
            <person name="Li J."/>
            <person name="Sunagawa S."/>
            <person name="Plichta D."/>
            <person name="Gautier L."/>
            <person name="Le Chatelier E."/>
            <person name="Peletier E."/>
            <person name="Bonde I."/>
            <person name="Nielsen T."/>
            <person name="Manichanh C."/>
            <person name="Arumugam M."/>
            <person name="Batto J."/>
            <person name="Santos M.B.Q.D."/>
            <person name="Blom N."/>
            <person name="Borruel N."/>
            <person name="Burgdorf K.S."/>
            <person name="Boumezbeur F."/>
            <person name="Casellas F."/>
            <person name="Dore J."/>
            <person name="Guarner F."/>
            <person name="Hansen T."/>
            <person name="Hildebrand F."/>
            <person name="Kaas R.S."/>
            <person name="Kennedy S."/>
            <person name="Kristiansen K."/>
            <person name="Kultima J.R."/>
            <person name="Leonard P."/>
            <person name="Levenez F."/>
            <person name="Lund O."/>
            <person name="Moumen B."/>
            <person name="Le Paslier D."/>
            <person name="Pons N."/>
            <person name="Pedersen O."/>
            <person name="Prifti E."/>
            <person name="Qin J."/>
            <person name="Raes J."/>
            <person name="Tap J."/>
            <person name="Tims S."/>
            <person name="Ussery D.W."/>
            <person name="Yamada T."/>
            <person name="MetaHit consortium"/>
            <person name="Renault P."/>
            <person name="Sicheritz-Ponten T."/>
            <person name="Bork P."/>
            <person name="Wang J."/>
            <person name="Brunak S."/>
            <person name="Ehrlich S.D."/>
        </authorList>
    </citation>
    <scope>NUCLEOTIDE SEQUENCE [LARGE SCALE GENOMIC DNA]</scope>
</reference>
<evidence type="ECO:0000259" key="1">
    <source>
        <dbReference type="Pfam" id="PF00148"/>
    </source>
</evidence>
<name>R6XUQ4_9FIRM</name>
<dbReference type="PANTHER" id="PTHR42956">
    <property type="entry name" value="NITROGENASE IRON-MOLYBDENUM COFACTOR BIOSYNTHESIS PROTEIN NIFE"/>
    <property type="match status" value="1"/>
</dbReference>
<dbReference type="InterPro" id="IPR000510">
    <property type="entry name" value="Nase/OxRdtase_comp1"/>
</dbReference>
<dbReference type="Proteomes" id="UP000014937">
    <property type="component" value="Unassembled WGS sequence"/>
</dbReference>
<proteinExistence type="predicted"/>
<dbReference type="InterPro" id="IPR049939">
    <property type="entry name" value="NifE-like"/>
</dbReference>